<dbReference type="OrthoDB" id="3357985at2759"/>
<sequence length="288" mass="32717">MSSGDPSTAATTVLRPSLDFCANGADVVIRPAGGPDFRAHKAILSLVSPVFKDMFTLPQPPPDTPETLPHVDVQESPKTWEIILRTIYPTVPNPTIDTLDDLQSLLSAAQIYEMECVIEAHQTAFENQAFLEEDSLRLFSIACACEFEDQATYVARNAEILGVTRRFGYGFPKGLTLHAYGQLVSFLVERDNEWHRILQDPSLRPQWFPCCKCGDERLYSSILEDLRRPCLQAEKIYVKALELRRSACSQDKCWVGNLRIKKFIESMIEERERVCTKFQPPKWFVKEG</sequence>
<dbReference type="InterPro" id="IPR011333">
    <property type="entry name" value="SKP1/BTB/POZ_sf"/>
</dbReference>
<dbReference type="CDD" id="cd18186">
    <property type="entry name" value="BTB_POZ_ZBTB_KLHL-like"/>
    <property type="match status" value="1"/>
</dbReference>
<dbReference type="Pfam" id="PF00651">
    <property type="entry name" value="BTB"/>
    <property type="match status" value="1"/>
</dbReference>
<dbReference type="SMART" id="SM00225">
    <property type="entry name" value="BTB"/>
    <property type="match status" value="1"/>
</dbReference>
<comment type="caution">
    <text evidence="2">The sequence shown here is derived from an EMBL/GenBank/DDBJ whole genome shotgun (WGS) entry which is preliminary data.</text>
</comment>
<dbReference type="EMBL" id="WIUZ02000013">
    <property type="protein sequence ID" value="KAF9781664.1"/>
    <property type="molecule type" value="Genomic_DNA"/>
</dbReference>
<evidence type="ECO:0000313" key="2">
    <source>
        <dbReference type="EMBL" id="KAF9781664.1"/>
    </source>
</evidence>
<dbReference type="AlphaFoldDB" id="A0A9P6H8C5"/>
<gene>
    <name evidence="2" type="ORF">BJ322DRAFT_1077511</name>
</gene>
<dbReference type="PROSITE" id="PS50097">
    <property type="entry name" value="BTB"/>
    <property type="match status" value="1"/>
</dbReference>
<protein>
    <recommendedName>
        <fullName evidence="1">BTB domain-containing protein</fullName>
    </recommendedName>
</protein>
<proteinExistence type="predicted"/>
<dbReference type="Gene3D" id="3.30.710.10">
    <property type="entry name" value="Potassium Channel Kv1.1, Chain A"/>
    <property type="match status" value="1"/>
</dbReference>
<feature type="domain" description="BTB" evidence="1">
    <location>
        <begin position="25"/>
        <end position="88"/>
    </location>
</feature>
<evidence type="ECO:0000313" key="3">
    <source>
        <dbReference type="Proteomes" id="UP000736335"/>
    </source>
</evidence>
<dbReference type="SUPFAM" id="SSF54695">
    <property type="entry name" value="POZ domain"/>
    <property type="match status" value="1"/>
</dbReference>
<reference evidence="2" key="2">
    <citation type="submission" date="2020-11" db="EMBL/GenBank/DDBJ databases">
        <authorList>
            <consortium name="DOE Joint Genome Institute"/>
            <person name="Kuo A."/>
            <person name="Miyauchi S."/>
            <person name="Kiss E."/>
            <person name="Drula E."/>
            <person name="Kohler A."/>
            <person name="Sanchez-Garcia M."/>
            <person name="Andreopoulos B."/>
            <person name="Barry K.W."/>
            <person name="Bonito G."/>
            <person name="Buee M."/>
            <person name="Carver A."/>
            <person name="Chen C."/>
            <person name="Cichocki N."/>
            <person name="Clum A."/>
            <person name="Culley D."/>
            <person name="Crous P.W."/>
            <person name="Fauchery L."/>
            <person name="Girlanda M."/>
            <person name="Hayes R."/>
            <person name="Keri Z."/>
            <person name="Labutti K."/>
            <person name="Lipzen A."/>
            <person name="Lombard V."/>
            <person name="Magnuson J."/>
            <person name="Maillard F."/>
            <person name="Morin E."/>
            <person name="Murat C."/>
            <person name="Nolan M."/>
            <person name="Ohm R."/>
            <person name="Pangilinan J."/>
            <person name="Pereira M."/>
            <person name="Perotto S."/>
            <person name="Peter M."/>
            <person name="Riley R."/>
            <person name="Sitrit Y."/>
            <person name="Stielow B."/>
            <person name="Szollosi G."/>
            <person name="Zifcakova L."/>
            <person name="Stursova M."/>
            <person name="Spatafora J.W."/>
            <person name="Tedersoo L."/>
            <person name="Vaario L.-M."/>
            <person name="Yamada A."/>
            <person name="Yan M."/>
            <person name="Wang P."/>
            <person name="Xu J."/>
            <person name="Bruns T."/>
            <person name="Baldrian P."/>
            <person name="Vilgalys R."/>
            <person name="Henrissat B."/>
            <person name="Grigoriev I.V."/>
            <person name="Hibbett D."/>
            <person name="Nagy L.G."/>
            <person name="Martin F.M."/>
        </authorList>
    </citation>
    <scope>NUCLEOTIDE SEQUENCE</scope>
    <source>
        <strain evidence="2">UH-Tt-Lm1</strain>
    </source>
</reference>
<accession>A0A9P6H8C5</accession>
<evidence type="ECO:0000259" key="1">
    <source>
        <dbReference type="PROSITE" id="PS50097"/>
    </source>
</evidence>
<name>A0A9P6H8C5_9AGAM</name>
<dbReference type="Proteomes" id="UP000736335">
    <property type="component" value="Unassembled WGS sequence"/>
</dbReference>
<dbReference type="InterPro" id="IPR000210">
    <property type="entry name" value="BTB/POZ_dom"/>
</dbReference>
<reference evidence="2" key="1">
    <citation type="journal article" date="2020" name="Nat. Commun.">
        <title>Large-scale genome sequencing of mycorrhizal fungi provides insights into the early evolution of symbiotic traits.</title>
        <authorList>
            <person name="Miyauchi S."/>
            <person name="Kiss E."/>
            <person name="Kuo A."/>
            <person name="Drula E."/>
            <person name="Kohler A."/>
            <person name="Sanchez-Garcia M."/>
            <person name="Morin E."/>
            <person name="Andreopoulos B."/>
            <person name="Barry K.W."/>
            <person name="Bonito G."/>
            <person name="Buee M."/>
            <person name="Carver A."/>
            <person name="Chen C."/>
            <person name="Cichocki N."/>
            <person name="Clum A."/>
            <person name="Culley D."/>
            <person name="Crous P.W."/>
            <person name="Fauchery L."/>
            <person name="Girlanda M."/>
            <person name="Hayes R.D."/>
            <person name="Keri Z."/>
            <person name="LaButti K."/>
            <person name="Lipzen A."/>
            <person name="Lombard V."/>
            <person name="Magnuson J."/>
            <person name="Maillard F."/>
            <person name="Murat C."/>
            <person name="Nolan M."/>
            <person name="Ohm R.A."/>
            <person name="Pangilinan J."/>
            <person name="Pereira M.F."/>
            <person name="Perotto S."/>
            <person name="Peter M."/>
            <person name="Pfister S."/>
            <person name="Riley R."/>
            <person name="Sitrit Y."/>
            <person name="Stielow J.B."/>
            <person name="Szollosi G."/>
            <person name="Zifcakova L."/>
            <person name="Stursova M."/>
            <person name="Spatafora J.W."/>
            <person name="Tedersoo L."/>
            <person name="Vaario L.M."/>
            <person name="Yamada A."/>
            <person name="Yan M."/>
            <person name="Wang P."/>
            <person name="Xu J."/>
            <person name="Bruns T."/>
            <person name="Baldrian P."/>
            <person name="Vilgalys R."/>
            <person name="Dunand C."/>
            <person name="Henrissat B."/>
            <person name="Grigoriev I.V."/>
            <person name="Hibbett D."/>
            <person name="Nagy L.G."/>
            <person name="Martin F.M."/>
        </authorList>
    </citation>
    <scope>NUCLEOTIDE SEQUENCE</scope>
    <source>
        <strain evidence="2">UH-Tt-Lm1</strain>
    </source>
</reference>
<organism evidence="2 3">
    <name type="scientific">Thelephora terrestris</name>
    <dbReference type="NCBI Taxonomy" id="56493"/>
    <lineage>
        <taxon>Eukaryota</taxon>
        <taxon>Fungi</taxon>
        <taxon>Dikarya</taxon>
        <taxon>Basidiomycota</taxon>
        <taxon>Agaricomycotina</taxon>
        <taxon>Agaricomycetes</taxon>
        <taxon>Thelephorales</taxon>
        <taxon>Thelephoraceae</taxon>
        <taxon>Thelephora</taxon>
    </lineage>
</organism>
<keyword evidence="3" id="KW-1185">Reference proteome</keyword>